<dbReference type="AlphaFoldDB" id="A0A843UW50"/>
<dbReference type="InterPro" id="IPR004252">
    <property type="entry name" value="Probable_transposase_24"/>
</dbReference>
<gene>
    <name evidence="2" type="ORF">Taro_018383</name>
</gene>
<dbReference type="Proteomes" id="UP000652761">
    <property type="component" value="Unassembled WGS sequence"/>
</dbReference>
<dbReference type="EMBL" id="NMUH01000855">
    <property type="protein sequence ID" value="MQL85864.1"/>
    <property type="molecule type" value="Genomic_DNA"/>
</dbReference>
<feature type="non-terminal residue" evidence="2">
    <location>
        <position position="1"/>
    </location>
</feature>
<proteinExistence type="predicted"/>
<evidence type="ECO:0000313" key="2">
    <source>
        <dbReference type="EMBL" id="MQL85864.1"/>
    </source>
</evidence>
<feature type="compositionally biased region" description="Basic and acidic residues" evidence="1">
    <location>
        <begin position="438"/>
        <end position="461"/>
    </location>
</feature>
<protein>
    <submittedName>
        <fullName evidence="2">Uncharacterized protein</fullName>
    </submittedName>
</protein>
<accession>A0A843UW50</accession>
<organism evidence="2 3">
    <name type="scientific">Colocasia esculenta</name>
    <name type="common">Wild taro</name>
    <name type="synonym">Arum esculentum</name>
    <dbReference type="NCBI Taxonomy" id="4460"/>
    <lineage>
        <taxon>Eukaryota</taxon>
        <taxon>Viridiplantae</taxon>
        <taxon>Streptophyta</taxon>
        <taxon>Embryophyta</taxon>
        <taxon>Tracheophyta</taxon>
        <taxon>Spermatophyta</taxon>
        <taxon>Magnoliopsida</taxon>
        <taxon>Liliopsida</taxon>
        <taxon>Araceae</taxon>
        <taxon>Aroideae</taxon>
        <taxon>Colocasieae</taxon>
        <taxon>Colocasia</taxon>
    </lineage>
</organism>
<keyword evidence="3" id="KW-1185">Reference proteome</keyword>
<feature type="region of interest" description="Disordered" evidence="1">
    <location>
        <begin position="424"/>
        <end position="461"/>
    </location>
</feature>
<dbReference type="Pfam" id="PF03004">
    <property type="entry name" value="Transposase_24"/>
    <property type="match status" value="1"/>
</dbReference>
<name>A0A843UW50_COLES</name>
<reference evidence="2" key="1">
    <citation type="submission" date="2017-07" db="EMBL/GenBank/DDBJ databases">
        <title>Taro Niue Genome Assembly and Annotation.</title>
        <authorList>
            <person name="Atibalentja N."/>
            <person name="Keating K."/>
            <person name="Fields C.J."/>
        </authorList>
    </citation>
    <scope>NUCLEOTIDE SEQUENCE</scope>
    <source>
        <strain evidence="2">Niue_2</strain>
        <tissue evidence="2">Leaf</tissue>
    </source>
</reference>
<evidence type="ECO:0000256" key="1">
    <source>
        <dbReference type="SAM" id="MobiDB-lite"/>
    </source>
</evidence>
<dbReference type="OrthoDB" id="1705129at2759"/>
<comment type="caution">
    <text evidence="2">The sequence shown here is derived from an EMBL/GenBank/DDBJ whole genome shotgun (WGS) entry which is preliminary data.</text>
</comment>
<sequence length="461" mass="49989">VRLLQMVVQFSLPPLAVLPSSVHSILPLISWDIGDVGPARILLLSNFCWSYWVLSIFSELSCWQQTSLNLVLPLLDATSGRISSLPLYVDVVAASAGYGQRLSMPLQVVGPSMVDQGGLVPPLQIFSRPLPPLLAAGNWPALGFLGPGATCSAGDLHVSTDAAAPVPGPDAGVLGFIQLLHWVLLRPYLESSLLVASPLVAPIEGPLLLKEQGHLLLVCGHQSLGQVRPLLQCSLVKRPHPARDGRELLRQLHALIEAESMLHGTALWTELLKEASYVLSEMPLLKIPQCSCFEHIHRKKNTGDFVSQKAKEVMETYAEQMVDRHSGDSTQHLEFDVMAWLAATGQPKKGRVFGFGSGLDAGRVISSSQDSHGSTIVTTPPHSSTLPNDQVREVIFDTLNTWLTQTLVPSLQTMGVSLRSPASVASSGASHVPPIRDPTIEAHQVERVERDDDEDPRIQND</sequence>
<evidence type="ECO:0000313" key="3">
    <source>
        <dbReference type="Proteomes" id="UP000652761"/>
    </source>
</evidence>